<evidence type="ECO:0000256" key="1">
    <source>
        <dbReference type="SAM" id="MobiDB-lite"/>
    </source>
</evidence>
<evidence type="ECO:0000313" key="4">
    <source>
        <dbReference type="Proteomes" id="UP001497392"/>
    </source>
</evidence>
<feature type="region of interest" description="Disordered" evidence="1">
    <location>
        <begin position="383"/>
        <end position="553"/>
    </location>
</feature>
<dbReference type="InterPro" id="IPR024822">
    <property type="entry name" value="Coilin"/>
</dbReference>
<feature type="region of interest" description="Disordered" evidence="1">
    <location>
        <begin position="601"/>
        <end position="654"/>
    </location>
</feature>
<feature type="region of interest" description="Disordered" evidence="1">
    <location>
        <begin position="35"/>
        <end position="259"/>
    </location>
</feature>
<keyword evidence="4" id="KW-1185">Reference proteome</keyword>
<feature type="compositionally biased region" description="Polar residues" evidence="1">
    <location>
        <begin position="124"/>
        <end position="138"/>
    </location>
</feature>
<feature type="region of interest" description="Disordered" evidence="1">
    <location>
        <begin position="324"/>
        <end position="361"/>
    </location>
</feature>
<sequence length="777" mass="83248">MLFRYLPPFLPPDIGGLASLATEREGTLAIEAVAGAPLAQLSTKKRKREQTHATKEPAQKTSVPLVTPTPASESDSSEESESETEESSEEDEVPAKRPSRNARRKKHKRQLKRLGLLEGKPGRSGSTPSNQKEQQAGQPQAAIDKEADRAANNKRRRAEEPPARSQQEEAKDQHERGHAKLPKRGEQWQQSADVAEFMQKGHVHFMDSDSGEDASRAQEAFTSHQHVAQMPPSATNGRSKEMLQQRPEQAPVRECAQPPRRVERTQLVDYDALPKPQPCPLEGDVIAYRLLHIGADWTPQVSEWREGRILSLDTAQQSVVVEPWGQNRDPHSNGQAQNGDAFGDEDDEEEQPPTEYDDDGILTTSLHSFADLRIIKDMASSVHGTGAKERWRQQVESVSEDAEEPVQDGVDGVGRYGRLPPPPLVNGMRPGPGHTASARPAQQVSTPVSKPVSRHTAEQKQKALARPERSQHHAEGSQRAQVAAESSQPASAQQARAEHSASQPMLAQGQRPKTLPDASMAGNGKAAPATRSMPAAEAVHPTHSPLGPPVLGGAAGRSPAGFAQVAAALKARRAELAARQKALAAPQQASLSADNRPLQVVADLQSAPAQTPAQSRPPAKSVQGTPILEQATDKLAELPESQAGGQLEAADADAIPAHNVSVSAALASQPEPAVDAEQQHDSGVVWETVGVKTRSAARQEEHSAMPIAPNSSPGTQASHRPGSVTERSHKEGTPEGTGQVHTKRPRASTRGSLIGPLLARLRREEEAAATVNGTGAV</sequence>
<dbReference type="Pfam" id="PF23086">
    <property type="entry name" value="Tudor_Coilin"/>
    <property type="match status" value="1"/>
</dbReference>
<feature type="compositionally biased region" description="Basic and acidic residues" evidence="1">
    <location>
        <begin position="143"/>
        <end position="186"/>
    </location>
</feature>
<name>A0ABP1FZU4_9CHLO</name>
<dbReference type="PANTHER" id="PTHR15197">
    <property type="entry name" value="COILIN P80"/>
    <property type="match status" value="1"/>
</dbReference>
<feature type="domain" description="Coilin tudor" evidence="2">
    <location>
        <begin position="268"/>
        <end position="377"/>
    </location>
</feature>
<dbReference type="InterPro" id="IPR056398">
    <property type="entry name" value="Tudor_Coilin"/>
</dbReference>
<accession>A0ABP1FZU4</accession>
<feature type="compositionally biased region" description="Polar residues" evidence="1">
    <location>
        <begin position="709"/>
        <end position="718"/>
    </location>
</feature>
<reference evidence="3 4" key="1">
    <citation type="submission" date="2024-06" db="EMBL/GenBank/DDBJ databases">
        <authorList>
            <person name="Kraege A."/>
            <person name="Thomma B."/>
        </authorList>
    </citation>
    <scope>NUCLEOTIDE SEQUENCE [LARGE SCALE GENOMIC DNA]</scope>
</reference>
<dbReference type="Proteomes" id="UP001497392">
    <property type="component" value="Unassembled WGS sequence"/>
</dbReference>
<evidence type="ECO:0000313" key="3">
    <source>
        <dbReference type="EMBL" id="CAL5224564.1"/>
    </source>
</evidence>
<feature type="compositionally biased region" description="Acidic residues" evidence="1">
    <location>
        <begin position="342"/>
        <end position="360"/>
    </location>
</feature>
<feature type="region of interest" description="Disordered" evidence="1">
    <location>
        <begin position="693"/>
        <end position="757"/>
    </location>
</feature>
<feature type="compositionally biased region" description="Low complexity" evidence="1">
    <location>
        <begin position="480"/>
        <end position="495"/>
    </location>
</feature>
<feature type="compositionally biased region" description="Basic residues" evidence="1">
    <location>
        <begin position="97"/>
        <end position="112"/>
    </location>
</feature>
<organism evidence="3 4">
    <name type="scientific">Coccomyxa viridis</name>
    <dbReference type="NCBI Taxonomy" id="1274662"/>
    <lineage>
        <taxon>Eukaryota</taxon>
        <taxon>Viridiplantae</taxon>
        <taxon>Chlorophyta</taxon>
        <taxon>core chlorophytes</taxon>
        <taxon>Trebouxiophyceae</taxon>
        <taxon>Trebouxiophyceae incertae sedis</taxon>
        <taxon>Coccomyxaceae</taxon>
        <taxon>Coccomyxa</taxon>
    </lineage>
</organism>
<protein>
    <submittedName>
        <fullName evidence="3">G7269 protein</fullName>
    </submittedName>
</protein>
<feature type="compositionally biased region" description="Acidic residues" evidence="1">
    <location>
        <begin position="75"/>
        <end position="92"/>
    </location>
</feature>
<gene>
    <name evidence="3" type="primary">g7269</name>
    <name evidence="3" type="ORF">VP750_LOCUS6223</name>
</gene>
<comment type="caution">
    <text evidence="3">The sequence shown here is derived from an EMBL/GenBank/DDBJ whole genome shotgun (WGS) entry which is preliminary data.</text>
</comment>
<feature type="compositionally biased region" description="Polar residues" evidence="1">
    <location>
        <begin position="220"/>
        <end position="237"/>
    </location>
</feature>
<proteinExistence type="predicted"/>
<feature type="compositionally biased region" description="Basic and acidic residues" evidence="1">
    <location>
        <begin position="455"/>
        <end position="476"/>
    </location>
</feature>
<dbReference type="EMBL" id="CAXHTA020000011">
    <property type="protein sequence ID" value="CAL5224564.1"/>
    <property type="molecule type" value="Genomic_DNA"/>
</dbReference>
<dbReference type="PANTHER" id="PTHR15197:SF0">
    <property type="entry name" value="COILIN"/>
    <property type="match status" value="1"/>
</dbReference>
<evidence type="ECO:0000259" key="2">
    <source>
        <dbReference type="Pfam" id="PF23086"/>
    </source>
</evidence>